<gene>
    <name evidence="2" type="ORF">UFOPK1711_00990</name>
    <name evidence="3" type="ORF">UFOPK2143_01380</name>
</gene>
<keyword evidence="1" id="KW-1133">Transmembrane helix</keyword>
<protein>
    <submittedName>
        <fullName evidence="2">Unannotated protein</fullName>
    </submittedName>
</protein>
<dbReference type="AlphaFoldDB" id="A0A6J6EUN8"/>
<name>A0A6J6EUN8_9ZZZZ</name>
<feature type="transmembrane region" description="Helical" evidence="1">
    <location>
        <begin position="40"/>
        <end position="59"/>
    </location>
</feature>
<organism evidence="2">
    <name type="scientific">freshwater metagenome</name>
    <dbReference type="NCBI Taxonomy" id="449393"/>
    <lineage>
        <taxon>unclassified sequences</taxon>
        <taxon>metagenomes</taxon>
        <taxon>ecological metagenomes</taxon>
    </lineage>
</organism>
<accession>A0A6J6EUN8</accession>
<sequence length="151" mass="16736">MVAFIASVLVAVLLTALVIPMAKRRPVGTPLTWGEAMVASVYAFFLMFWVYGVVPHLFLTWADNELGWRPDNILLGPGGILKPQSLDGWNPITISYQTLRDIAAVLIYVVFFAAQIALWVWWQNRGKRAAAAETAQASATSEYGRPLVRKS</sequence>
<evidence type="ECO:0000313" key="3">
    <source>
        <dbReference type="EMBL" id="CAB4652721.1"/>
    </source>
</evidence>
<evidence type="ECO:0000256" key="1">
    <source>
        <dbReference type="SAM" id="Phobius"/>
    </source>
</evidence>
<reference evidence="2" key="1">
    <citation type="submission" date="2020-05" db="EMBL/GenBank/DDBJ databases">
        <authorList>
            <person name="Chiriac C."/>
            <person name="Salcher M."/>
            <person name="Ghai R."/>
            <person name="Kavagutti S V."/>
        </authorList>
    </citation>
    <scope>NUCLEOTIDE SEQUENCE</scope>
</reference>
<dbReference type="EMBL" id="CAEZTR010000051">
    <property type="protein sequence ID" value="CAB4578544.1"/>
    <property type="molecule type" value="Genomic_DNA"/>
</dbReference>
<proteinExistence type="predicted"/>
<evidence type="ECO:0000313" key="2">
    <source>
        <dbReference type="EMBL" id="CAB4578544.1"/>
    </source>
</evidence>
<keyword evidence="1" id="KW-0812">Transmembrane</keyword>
<dbReference type="EMBL" id="CAEZVV010000107">
    <property type="protein sequence ID" value="CAB4652721.1"/>
    <property type="molecule type" value="Genomic_DNA"/>
</dbReference>
<feature type="transmembrane region" description="Helical" evidence="1">
    <location>
        <begin position="102"/>
        <end position="122"/>
    </location>
</feature>
<keyword evidence="1" id="KW-0472">Membrane</keyword>